<organism evidence="3 4">
    <name type="scientific">Methanobrevibacter filiformis</name>
    <dbReference type="NCBI Taxonomy" id="55758"/>
    <lineage>
        <taxon>Archaea</taxon>
        <taxon>Methanobacteriati</taxon>
        <taxon>Methanobacteriota</taxon>
        <taxon>Methanomada group</taxon>
        <taxon>Methanobacteria</taxon>
        <taxon>Methanobacteriales</taxon>
        <taxon>Methanobacteriaceae</taxon>
        <taxon>Methanobrevibacter</taxon>
    </lineage>
</organism>
<evidence type="ECO:0000313" key="4">
    <source>
        <dbReference type="Proteomes" id="UP000077066"/>
    </source>
</evidence>
<keyword evidence="4" id="KW-1185">Reference proteome</keyword>
<feature type="domain" description="Streptomycin biosynthesis protein StrF" evidence="2">
    <location>
        <begin position="14"/>
        <end position="186"/>
    </location>
</feature>
<keyword evidence="1" id="KW-0175">Coiled coil</keyword>
<feature type="coiled-coil region" evidence="1">
    <location>
        <begin position="286"/>
        <end position="320"/>
    </location>
</feature>
<dbReference type="EMBL" id="LWMT01000283">
    <property type="protein sequence ID" value="KZX10265.1"/>
    <property type="molecule type" value="Genomic_DNA"/>
</dbReference>
<dbReference type="AlphaFoldDB" id="A0A162FAI5"/>
<name>A0A162FAI5_9EURY</name>
<dbReference type="PATRIC" id="fig|55758.3.peg.2060"/>
<protein>
    <submittedName>
        <fullName evidence="3">Glycosyl transferase family 2</fullName>
    </submittedName>
</protein>
<dbReference type="Proteomes" id="UP000077066">
    <property type="component" value="Unassembled WGS sequence"/>
</dbReference>
<dbReference type="Gene3D" id="3.90.550.10">
    <property type="entry name" value="Spore Coat Polysaccharide Biosynthesis Protein SpsA, Chain A"/>
    <property type="match status" value="1"/>
</dbReference>
<evidence type="ECO:0000256" key="1">
    <source>
        <dbReference type="SAM" id="Coils"/>
    </source>
</evidence>
<dbReference type="InterPro" id="IPR029044">
    <property type="entry name" value="Nucleotide-diphossugar_trans"/>
</dbReference>
<dbReference type="GO" id="GO:0016740">
    <property type="term" value="F:transferase activity"/>
    <property type="evidence" value="ECO:0007669"/>
    <property type="project" value="UniProtKB-KW"/>
</dbReference>
<accession>A0A162FAI5</accession>
<dbReference type="InterPro" id="IPR059123">
    <property type="entry name" value="StrF_dom"/>
</dbReference>
<dbReference type="RefSeq" id="WP_084266381.1">
    <property type="nucleotide sequence ID" value="NZ_LWMT01000283.1"/>
</dbReference>
<sequence>MEIMRLNSDNMMGIICVYNNEKILNEYLIRGLNNQKDNNFNLFLVDNRNNKFKSAAAAFNYAASKVDAEYLVFTHQDIYLPEGWVVETEKIIKSLKNPGVIGVAGKSLFDYNILTNIEHDTPPRKPNPSIPISNPVEVETVDECLFIIPKSVFDENKFDTTCCDGWHLYGADYCLDMKNKGYNVYVIPTYLYHVSNGDFRFYYESLDKFLKKHKANLIIPTTCGNWITYHSNLNNESPALKNKIIDQSINKDIPFKQENISYEHYFCKICEIEIIKNKLEKSENLKSKMDIRYNQKDKEYKELKNKYNQLNKKYKGIINSNSWKITSILRKFKKSFN</sequence>
<dbReference type="Pfam" id="PF13712">
    <property type="entry name" value="Glyco_tranf_2_5"/>
    <property type="match status" value="1"/>
</dbReference>
<comment type="caution">
    <text evidence="3">The sequence shown here is derived from an EMBL/GenBank/DDBJ whole genome shotgun (WGS) entry which is preliminary data.</text>
</comment>
<gene>
    <name evidence="3" type="ORF">MBFIL_18390</name>
</gene>
<proteinExistence type="predicted"/>
<reference evidence="3 4" key="1">
    <citation type="submission" date="2016-04" db="EMBL/GenBank/DDBJ databases">
        <title>Genome sequence of Methanobrevibacter filiformis DSM 11501.</title>
        <authorList>
            <person name="Poehlein A."/>
            <person name="Seedorf H."/>
            <person name="Daniel R."/>
        </authorList>
    </citation>
    <scope>NUCLEOTIDE SEQUENCE [LARGE SCALE GENOMIC DNA]</scope>
    <source>
        <strain evidence="3 4">DSM 11501</strain>
    </source>
</reference>
<dbReference type="OrthoDB" id="81511at2157"/>
<dbReference type="CDD" id="cd00761">
    <property type="entry name" value="Glyco_tranf_GTA_type"/>
    <property type="match status" value="1"/>
</dbReference>
<dbReference type="SUPFAM" id="SSF53448">
    <property type="entry name" value="Nucleotide-diphospho-sugar transferases"/>
    <property type="match status" value="1"/>
</dbReference>
<keyword evidence="3" id="KW-0808">Transferase</keyword>
<evidence type="ECO:0000259" key="2">
    <source>
        <dbReference type="Pfam" id="PF13712"/>
    </source>
</evidence>
<evidence type="ECO:0000313" key="3">
    <source>
        <dbReference type="EMBL" id="KZX10265.1"/>
    </source>
</evidence>
<dbReference type="STRING" id="55758.MBFIL_18390"/>